<evidence type="ECO:0000313" key="2">
    <source>
        <dbReference type="EMBL" id="KAK1258457.1"/>
    </source>
</evidence>
<feature type="domain" description="APO" evidence="1">
    <location>
        <begin position="7"/>
        <end position="116"/>
    </location>
</feature>
<dbReference type="InterPro" id="IPR023342">
    <property type="entry name" value="APO_dom"/>
</dbReference>
<protein>
    <recommendedName>
        <fullName evidence="1">APO domain-containing protein</fullName>
    </recommendedName>
</protein>
<reference evidence="2" key="2">
    <citation type="submission" date="2023-06" db="EMBL/GenBank/DDBJ databases">
        <authorList>
            <person name="Ma L."/>
            <person name="Liu K.-W."/>
            <person name="Li Z."/>
            <person name="Hsiao Y.-Y."/>
            <person name="Qi Y."/>
            <person name="Fu T."/>
            <person name="Tang G."/>
            <person name="Zhang D."/>
            <person name="Sun W.-H."/>
            <person name="Liu D.-K."/>
            <person name="Li Y."/>
            <person name="Chen G.-Z."/>
            <person name="Liu X.-D."/>
            <person name="Liao X.-Y."/>
            <person name="Jiang Y.-T."/>
            <person name="Yu X."/>
            <person name="Hao Y."/>
            <person name="Huang J."/>
            <person name="Zhao X.-W."/>
            <person name="Ke S."/>
            <person name="Chen Y.-Y."/>
            <person name="Wu W.-L."/>
            <person name="Hsu J.-L."/>
            <person name="Lin Y.-F."/>
            <person name="Huang M.-D."/>
            <person name="Li C.-Y."/>
            <person name="Huang L."/>
            <person name="Wang Z.-W."/>
            <person name="Zhao X."/>
            <person name="Zhong W.-Y."/>
            <person name="Peng D.-H."/>
            <person name="Ahmad S."/>
            <person name="Lan S."/>
            <person name="Zhang J.-S."/>
            <person name="Tsai W.-C."/>
            <person name="Van De Peer Y."/>
            <person name="Liu Z.-J."/>
        </authorList>
    </citation>
    <scope>NUCLEOTIDE SEQUENCE</scope>
    <source>
        <strain evidence="2">SCP</strain>
        <tissue evidence="2">Leaves</tissue>
    </source>
</reference>
<organism evidence="2 3">
    <name type="scientific">Acorus gramineus</name>
    <name type="common">Dwarf sweet flag</name>
    <dbReference type="NCBI Taxonomy" id="55184"/>
    <lineage>
        <taxon>Eukaryota</taxon>
        <taxon>Viridiplantae</taxon>
        <taxon>Streptophyta</taxon>
        <taxon>Embryophyta</taxon>
        <taxon>Tracheophyta</taxon>
        <taxon>Spermatophyta</taxon>
        <taxon>Magnoliopsida</taxon>
        <taxon>Liliopsida</taxon>
        <taxon>Acoraceae</taxon>
        <taxon>Acorus</taxon>
    </lineage>
</organism>
<keyword evidence="3" id="KW-1185">Reference proteome</keyword>
<accession>A0AAV9A2T0</accession>
<dbReference type="Proteomes" id="UP001179952">
    <property type="component" value="Unassembled WGS sequence"/>
</dbReference>
<proteinExistence type="predicted"/>
<gene>
    <name evidence="2" type="ORF">QJS04_geneDACA017271</name>
</gene>
<evidence type="ECO:0000259" key="1">
    <source>
        <dbReference type="Pfam" id="PF05634"/>
    </source>
</evidence>
<evidence type="ECO:0000313" key="3">
    <source>
        <dbReference type="Proteomes" id="UP001179952"/>
    </source>
</evidence>
<name>A0AAV9A2T0_ACOGR</name>
<dbReference type="EMBL" id="JAUJYN010000016">
    <property type="protein sequence ID" value="KAK1258457.1"/>
    <property type="molecule type" value="Genomic_DNA"/>
</dbReference>
<dbReference type="AlphaFoldDB" id="A0AAV9A2T0"/>
<dbReference type="Pfam" id="PF05634">
    <property type="entry name" value="APO_RNA-bind"/>
    <property type="match status" value="1"/>
</dbReference>
<reference evidence="2" key="1">
    <citation type="journal article" date="2023" name="Nat. Commun.">
        <title>Diploid and tetraploid genomes of Acorus and the evolution of monocots.</title>
        <authorList>
            <person name="Ma L."/>
            <person name="Liu K.W."/>
            <person name="Li Z."/>
            <person name="Hsiao Y.Y."/>
            <person name="Qi Y."/>
            <person name="Fu T."/>
            <person name="Tang G.D."/>
            <person name="Zhang D."/>
            <person name="Sun W.H."/>
            <person name="Liu D.K."/>
            <person name="Li Y."/>
            <person name="Chen G.Z."/>
            <person name="Liu X.D."/>
            <person name="Liao X.Y."/>
            <person name="Jiang Y.T."/>
            <person name="Yu X."/>
            <person name="Hao Y."/>
            <person name="Huang J."/>
            <person name="Zhao X.W."/>
            <person name="Ke S."/>
            <person name="Chen Y.Y."/>
            <person name="Wu W.L."/>
            <person name="Hsu J.L."/>
            <person name="Lin Y.F."/>
            <person name="Huang M.D."/>
            <person name="Li C.Y."/>
            <person name="Huang L."/>
            <person name="Wang Z.W."/>
            <person name="Zhao X."/>
            <person name="Zhong W.Y."/>
            <person name="Peng D.H."/>
            <person name="Ahmad S."/>
            <person name="Lan S."/>
            <person name="Zhang J.S."/>
            <person name="Tsai W.C."/>
            <person name="Van de Peer Y."/>
            <person name="Liu Z.J."/>
        </authorList>
    </citation>
    <scope>NUCLEOTIDE SEQUENCE</scope>
    <source>
        <strain evidence="2">SCP</strain>
    </source>
</reference>
<dbReference type="GO" id="GO:0003723">
    <property type="term" value="F:RNA binding"/>
    <property type="evidence" value="ECO:0007669"/>
    <property type="project" value="InterPro"/>
</dbReference>
<comment type="caution">
    <text evidence="2">The sequence shown here is derived from an EMBL/GenBank/DDBJ whole genome shotgun (WGS) entry which is preliminary data.</text>
</comment>
<sequence length="130" mass="14763">MRRRIRDQPRSTTIGDLQLQRGRKPLVTSINDLNCKALSERLIRHRLAKNHLQPPENGLLVQSLIPIVHQVFDARSRLFRCVSVVFEIVLIYRCGSCGGEVHVGRAPHRIPTWGGGEGRVWVDRNAVEVV</sequence>